<reference evidence="1" key="1">
    <citation type="journal article" date="2019" name="bioRxiv">
        <title>The Genome of the Zebra Mussel, Dreissena polymorpha: A Resource for Invasive Species Research.</title>
        <authorList>
            <person name="McCartney M.A."/>
            <person name="Auch B."/>
            <person name="Kono T."/>
            <person name="Mallez S."/>
            <person name="Zhang Y."/>
            <person name="Obille A."/>
            <person name="Becker A."/>
            <person name="Abrahante J.E."/>
            <person name="Garbe J."/>
            <person name="Badalamenti J.P."/>
            <person name="Herman A."/>
            <person name="Mangelson H."/>
            <person name="Liachko I."/>
            <person name="Sullivan S."/>
            <person name="Sone E.D."/>
            <person name="Koren S."/>
            <person name="Silverstein K.A.T."/>
            <person name="Beckman K.B."/>
            <person name="Gohl D.M."/>
        </authorList>
    </citation>
    <scope>NUCLEOTIDE SEQUENCE</scope>
    <source>
        <strain evidence="1">Duluth1</strain>
        <tissue evidence="1">Whole animal</tissue>
    </source>
</reference>
<protein>
    <submittedName>
        <fullName evidence="1">Uncharacterized protein</fullName>
    </submittedName>
</protein>
<evidence type="ECO:0000313" key="2">
    <source>
        <dbReference type="Proteomes" id="UP000828390"/>
    </source>
</evidence>
<accession>A0A9D4JCV0</accession>
<dbReference type="AlphaFoldDB" id="A0A9D4JCV0"/>
<comment type="caution">
    <text evidence="1">The sequence shown here is derived from an EMBL/GenBank/DDBJ whole genome shotgun (WGS) entry which is preliminary data.</text>
</comment>
<proteinExistence type="predicted"/>
<sequence length="72" mass="7981">MDRIKSQREEWVNTRSLGEVGESPAYLTLNQAGDNQSPGEWCSTLISLNLLILADCIVSLSLIEPPSSLFSW</sequence>
<reference evidence="1" key="2">
    <citation type="submission" date="2020-11" db="EMBL/GenBank/DDBJ databases">
        <authorList>
            <person name="McCartney M.A."/>
            <person name="Auch B."/>
            <person name="Kono T."/>
            <person name="Mallez S."/>
            <person name="Becker A."/>
            <person name="Gohl D.M."/>
            <person name="Silverstein K.A.T."/>
            <person name="Koren S."/>
            <person name="Bechman K.B."/>
            <person name="Herman A."/>
            <person name="Abrahante J.E."/>
            <person name="Garbe J."/>
        </authorList>
    </citation>
    <scope>NUCLEOTIDE SEQUENCE</scope>
    <source>
        <strain evidence="1">Duluth1</strain>
        <tissue evidence="1">Whole animal</tissue>
    </source>
</reference>
<organism evidence="1 2">
    <name type="scientific">Dreissena polymorpha</name>
    <name type="common">Zebra mussel</name>
    <name type="synonym">Mytilus polymorpha</name>
    <dbReference type="NCBI Taxonomy" id="45954"/>
    <lineage>
        <taxon>Eukaryota</taxon>
        <taxon>Metazoa</taxon>
        <taxon>Spiralia</taxon>
        <taxon>Lophotrochozoa</taxon>
        <taxon>Mollusca</taxon>
        <taxon>Bivalvia</taxon>
        <taxon>Autobranchia</taxon>
        <taxon>Heteroconchia</taxon>
        <taxon>Euheterodonta</taxon>
        <taxon>Imparidentia</taxon>
        <taxon>Neoheterodontei</taxon>
        <taxon>Myida</taxon>
        <taxon>Dreissenoidea</taxon>
        <taxon>Dreissenidae</taxon>
        <taxon>Dreissena</taxon>
    </lineage>
</organism>
<name>A0A9D4JCV0_DREPO</name>
<keyword evidence="2" id="KW-1185">Reference proteome</keyword>
<evidence type="ECO:0000313" key="1">
    <source>
        <dbReference type="EMBL" id="KAH3803182.1"/>
    </source>
</evidence>
<gene>
    <name evidence="1" type="ORF">DPMN_156883</name>
</gene>
<dbReference type="Proteomes" id="UP000828390">
    <property type="component" value="Unassembled WGS sequence"/>
</dbReference>
<dbReference type="EMBL" id="JAIWYP010000007">
    <property type="protein sequence ID" value="KAH3803182.1"/>
    <property type="molecule type" value="Genomic_DNA"/>
</dbReference>